<evidence type="ECO:0000313" key="4">
    <source>
        <dbReference type="EMBL" id="JAA69171.1"/>
    </source>
</evidence>
<dbReference type="EMBL" id="GADI01004637">
    <property type="protein sequence ID" value="JAA69171.1"/>
    <property type="molecule type" value="mRNA"/>
</dbReference>
<protein>
    <submittedName>
        <fullName evidence="4">Putative thump domain-containing protein</fullName>
    </submittedName>
</protein>
<dbReference type="Gene3D" id="3.30.2300.10">
    <property type="entry name" value="THUMP superfamily"/>
    <property type="match status" value="1"/>
</dbReference>
<dbReference type="CDD" id="cd11717">
    <property type="entry name" value="THUMP_THUMPD1_like"/>
    <property type="match status" value="1"/>
</dbReference>
<evidence type="ECO:0000259" key="3">
    <source>
        <dbReference type="PROSITE" id="PS51165"/>
    </source>
</evidence>
<dbReference type="PANTHER" id="PTHR13452">
    <property type="entry name" value="THUMP DOMAIN CONTAINING PROTEIN 1-RELATED"/>
    <property type="match status" value="1"/>
</dbReference>
<feature type="compositionally biased region" description="Polar residues" evidence="2">
    <location>
        <begin position="250"/>
        <end position="259"/>
    </location>
</feature>
<feature type="compositionally biased region" description="Polar residues" evidence="2">
    <location>
        <begin position="364"/>
        <end position="376"/>
    </location>
</feature>
<evidence type="ECO:0000256" key="1">
    <source>
        <dbReference type="PROSITE-ProRule" id="PRU00529"/>
    </source>
</evidence>
<name>A0A0K8RDN2_IXORI</name>
<dbReference type="InterPro" id="IPR040183">
    <property type="entry name" value="THUMPD1-like"/>
</dbReference>
<dbReference type="AlphaFoldDB" id="A0A0K8RDN2"/>
<evidence type="ECO:0000256" key="2">
    <source>
        <dbReference type="SAM" id="MobiDB-lite"/>
    </source>
</evidence>
<dbReference type="PROSITE" id="PS51165">
    <property type="entry name" value="THUMP"/>
    <property type="match status" value="1"/>
</dbReference>
<dbReference type="Pfam" id="PF02926">
    <property type="entry name" value="THUMP"/>
    <property type="match status" value="1"/>
</dbReference>
<feature type="domain" description="THUMP" evidence="3">
    <location>
        <begin position="126"/>
        <end position="232"/>
    </location>
</feature>
<reference evidence="4" key="1">
    <citation type="submission" date="2012-12" db="EMBL/GenBank/DDBJ databases">
        <title>Identification and characterization of a phenylalanine ammonia-lyase gene family in Isatis indigotica Fort.</title>
        <authorList>
            <person name="Liu Q."/>
            <person name="Chen J."/>
            <person name="Zhou X."/>
            <person name="Di P."/>
            <person name="Xiao Y."/>
            <person name="Xuan H."/>
            <person name="Zhang L."/>
            <person name="Chen W."/>
        </authorList>
    </citation>
    <scope>NUCLEOTIDE SEQUENCE</scope>
    <source>
        <tissue evidence="4">Salivary gland</tissue>
    </source>
</reference>
<organism evidence="4">
    <name type="scientific">Ixodes ricinus</name>
    <name type="common">Common tick</name>
    <name type="synonym">Acarus ricinus</name>
    <dbReference type="NCBI Taxonomy" id="34613"/>
    <lineage>
        <taxon>Eukaryota</taxon>
        <taxon>Metazoa</taxon>
        <taxon>Ecdysozoa</taxon>
        <taxon>Arthropoda</taxon>
        <taxon>Chelicerata</taxon>
        <taxon>Arachnida</taxon>
        <taxon>Acari</taxon>
        <taxon>Parasitiformes</taxon>
        <taxon>Ixodida</taxon>
        <taxon>Ixodoidea</taxon>
        <taxon>Ixodidae</taxon>
        <taxon>Ixodinae</taxon>
        <taxon>Ixodes</taxon>
    </lineage>
</organism>
<dbReference type="GO" id="GO:0006400">
    <property type="term" value="P:tRNA modification"/>
    <property type="evidence" value="ECO:0007669"/>
    <property type="project" value="InterPro"/>
</dbReference>
<accession>A0A0K8RDN2</accession>
<keyword evidence="1" id="KW-0694">RNA-binding</keyword>
<sequence length="376" mass="41282">MSSKEGKKRKKNYYCDMSKKRHKGCLDKVGAGMKGFLATFERSEFHATKDCYELLNEYADKLWGPEKKDEGIVKDVEDELADELKELKESSNLPRRFKKMSTEVAGNFFVSTTVDEPGRLTTSIFSDLKECQSQRSRFLLRLLPVQLTCKANTEAIQKAVKTVLSTYEDDDRTFLVAKKVRHNNDLSRASLLTDVVEAVRAAKPKWIGELRQPELVIMLDVQKTICFVSVLPNYLEFKKYNLLEVTKPTQPADVTSSADANVAAEDASEGRVADDTSEEADGGKLADDYANSKPDEANGCQGDGAAKEADGGELADDDVDSKSDEVSGCKGDCTSGETGESERVEDDATDPKPDEANKCGGNVETMTSTAVSVEEG</sequence>
<proteinExistence type="evidence at transcript level"/>
<dbReference type="PANTHER" id="PTHR13452:SF10">
    <property type="entry name" value="THUMP DOMAIN-CONTAINING PROTEIN 1"/>
    <property type="match status" value="1"/>
</dbReference>
<dbReference type="GO" id="GO:0003723">
    <property type="term" value="F:RNA binding"/>
    <property type="evidence" value="ECO:0007669"/>
    <property type="project" value="UniProtKB-UniRule"/>
</dbReference>
<feature type="region of interest" description="Disordered" evidence="2">
    <location>
        <begin position="250"/>
        <end position="376"/>
    </location>
</feature>
<dbReference type="SUPFAM" id="SSF143437">
    <property type="entry name" value="THUMP domain-like"/>
    <property type="match status" value="1"/>
</dbReference>
<dbReference type="SMART" id="SM00981">
    <property type="entry name" value="THUMP"/>
    <property type="match status" value="1"/>
</dbReference>
<dbReference type="InterPro" id="IPR004114">
    <property type="entry name" value="THUMP_dom"/>
</dbReference>